<gene>
    <name evidence="2" type="ORF">EWK56_26970</name>
    <name evidence="1" type="ORF">EWK56_27670</name>
</gene>
<reference evidence="1 3" key="1">
    <citation type="submission" date="2019-02" db="EMBL/GenBank/DDBJ databases">
        <authorList>
            <person name="Slukin P."/>
            <person name="Fursova N."/>
            <person name="Ermolenko Z."/>
            <person name="Mayskaya N."/>
            <person name="Kislichkina A."/>
            <person name="Mukhina T."/>
            <person name="Sizova A."/>
            <person name="Bogun A."/>
        </authorList>
    </citation>
    <scope>NUCLEOTIDE SEQUENCE [LARGE SCALE GENOMIC DNA]</scope>
    <source>
        <strain evidence="1">SCPM-O-B-8431</strain>
        <strain evidence="3">SCPM-O-B-8431(U15)</strain>
    </source>
</reference>
<comment type="caution">
    <text evidence="1">The sequence shown here is derived from an EMBL/GenBank/DDBJ whole genome shotgun (WGS) entry which is preliminary data.</text>
</comment>
<dbReference type="EMBL" id="SERV01000053">
    <property type="protein sequence ID" value="RYL76055.1"/>
    <property type="molecule type" value="Genomic_DNA"/>
</dbReference>
<dbReference type="AlphaFoldDB" id="A0A4Q4HQU0"/>
<protein>
    <submittedName>
        <fullName evidence="1">Molecular chaperone FimC</fullName>
    </submittedName>
</protein>
<proteinExistence type="predicted"/>
<evidence type="ECO:0000313" key="3">
    <source>
        <dbReference type="Proteomes" id="UP000291778"/>
    </source>
</evidence>
<sequence>TGGDITYKTINDYGALTEQVRGVVK</sequence>
<evidence type="ECO:0000313" key="2">
    <source>
        <dbReference type="EMBL" id="RYL76055.1"/>
    </source>
</evidence>
<evidence type="ECO:0000313" key="1">
    <source>
        <dbReference type="EMBL" id="RYL70895.1"/>
    </source>
</evidence>
<accession>A0A4Q4HQU0</accession>
<name>A0A4Q4HQU0_ECOLX</name>
<dbReference type="EMBL" id="SERV01000166">
    <property type="protein sequence ID" value="RYL70895.1"/>
    <property type="molecule type" value="Genomic_DNA"/>
</dbReference>
<feature type="non-terminal residue" evidence="1">
    <location>
        <position position="1"/>
    </location>
</feature>
<dbReference type="Proteomes" id="UP000291778">
    <property type="component" value="Unassembled WGS sequence"/>
</dbReference>
<organism evidence="1 3">
    <name type="scientific">Escherichia coli</name>
    <dbReference type="NCBI Taxonomy" id="562"/>
    <lineage>
        <taxon>Bacteria</taxon>
        <taxon>Pseudomonadati</taxon>
        <taxon>Pseudomonadota</taxon>
        <taxon>Gammaproteobacteria</taxon>
        <taxon>Enterobacterales</taxon>
        <taxon>Enterobacteriaceae</taxon>
        <taxon>Escherichia</taxon>
    </lineage>
</organism>